<organism evidence="2 3">
    <name type="scientific">Harryflintia acetispora</name>
    <dbReference type="NCBI Taxonomy" id="1849041"/>
    <lineage>
        <taxon>Bacteria</taxon>
        <taxon>Bacillati</taxon>
        <taxon>Bacillota</taxon>
        <taxon>Clostridia</taxon>
        <taxon>Eubacteriales</taxon>
        <taxon>Oscillospiraceae</taxon>
        <taxon>Harryflintia</taxon>
    </lineage>
</organism>
<evidence type="ECO:0000256" key="1">
    <source>
        <dbReference type="SAM" id="Coils"/>
    </source>
</evidence>
<dbReference type="EMBL" id="SLUK01000006">
    <property type="protein sequence ID" value="TCL43199.1"/>
    <property type="molecule type" value="Genomic_DNA"/>
</dbReference>
<comment type="caution">
    <text evidence="2">The sequence shown here is derived from an EMBL/GenBank/DDBJ whole genome shotgun (WGS) entry which is preliminary data.</text>
</comment>
<dbReference type="AlphaFoldDB" id="A0A9X8UIZ6"/>
<evidence type="ECO:0000313" key="2">
    <source>
        <dbReference type="EMBL" id="TCL43199.1"/>
    </source>
</evidence>
<dbReference type="RefSeq" id="WP_132084573.1">
    <property type="nucleotide sequence ID" value="NZ_SLUK01000006.1"/>
</dbReference>
<keyword evidence="3" id="KW-1185">Reference proteome</keyword>
<protein>
    <submittedName>
        <fullName evidence="2">Uncharacterized protein</fullName>
    </submittedName>
</protein>
<gene>
    <name evidence="2" type="ORF">EDD78_10659</name>
</gene>
<accession>A0A9X8UIZ6</accession>
<feature type="coiled-coil region" evidence="1">
    <location>
        <begin position="16"/>
        <end position="43"/>
    </location>
</feature>
<reference evidence="2 3" key="1">
    <citation type="submission" date="2019-03" db="EMBL/GenBank/DDBJ databases">
        <title>Genomic Encyclopedia of Type Strains, Phase IV (KMG-IV): sequencing the most valuable type-strain genomes for metagenomic binning, comparative biology and taxonomic classification.</title>
        <authorList>
            <person name="Goeker M."/>
        </authorList>
    </citation>
    <scope>NUCLEOTIDE SEQUENCE [LARGE SCALE GENOMIC DNA]</scope>
    <source>
        <strain evidence="2 3">DSM 100433</strain>
    </source>
</reference>
<keyword evidence="1" id="KW-0175">Coiled coil</keyword>
<evidence type="ECO:0000313" key="3">
    <source>
        <dbReference type="Proteomes" id="UP000294682"/>
    </source>
</evidence>
<proteinExistence type="predicted"/>
<sequence length="102" mass="11802">MNKKITAIMDEVTIGLNCLEARVETKEQVKERIRTALEQAEIDRPARSLEEVPIKVLDLMRERLGIAFLVEDGKIVGYYKDGGSYYADEEERRRQWISGEVE</sequence>
<name>A0A9X8UIZ6_9FIRM</name>
<dbReference type="Proteomes" id="UP000294682">
    <property type="component" value="Unassembled WGS sequence"/>
</dbReference>